<dbReference type="SUPFAM" id="SSF52266">
    <property type="entry name" value="SGNH hydrolase"/>
    <property type="match status" value="1"/>
</dbReference>
<dbReference type="EMBL" id="CACRXK020012270">
    <property type="protein sequence ID" value="CAB4023012.1"/>
    <property type="molecule type" value="Genomic_DNA"/>
</dbReference>
<name>A0A7D9KYM9_PARCT</name>
<dbReference type="PANTHER" id="PTHR34407:SF1">
    <property type="entry name" value="SGNH HYDROLASE-TYPE ESTERASE DOMAIN-CONTAINING PROTEIN"/>
    <property type="match status" value="1"/>
</dbReference>
<dbReference type="Proteomes" id="UP001152795">
    <property type="component" value="Unassembled WGS sequence"/>
</dbReference>
<evidence type="ECO:0000313" key="1">
    <source>
        <dbReference type="EMBL" id="CAB4023012.1"/>
    </source>
</evidence>
<dbReference type="OrthoDB" id="5951887at2759"/>
<keyword evidence="2" id="KW-1185">Reference proteome</keyword>
<gene>
    <name evidence="1" type="ORF">PACLA_8A013847</name>
</gene>
<accession>A0A7D9KYM9</accession>
<dbReference type="PANTHER" id="PTHR34407">
    <property type="entry name" value="EXPRESSED PROTEIN"/>
    <property type="match status" value="1"/>
</dbReference>
<proteinExistence type="predicted"/>
<feature type="non-terminal residue" evidence="1">
    <location>
        <position position="1"/>
    </location>
</feature>
<organism evidence="1 2">
    <name type="scientific">Paramuricea clavata</name>
    <name type="common">Red gorgonian</name>
    <name type="synonym">Violescent sea-whip</name>
    <dbReference type="NCBI Taxonomy" id="317549"/>
    <lineage>
        <taxon>Eukaryota</taxon>
        <taxon>Metazoa</taxon>
        <taxon>Cnidaria</taxon>
        <taxon>Anthozoa</taxon>
        <taxon>Octocorallia</taxon>
        <taxon>Malacalcyonacea</taxon>
        <taxon>Plexauridae</taxon>
        <taxon>Paramuricea</taxon>
    </lineage>
</organism>
<evidence type="ECO:0000313" key="2">
    <source>
        <dbReference type="Proteomes" id="UP001152795"/>
    </source>
</evidence>
<protein>
    <submittedName>
        <fullName evidence="1">Uncharacterized protein</fullName>
    </submittedName>
</protein>
<sequence length="675" mass="77373">SAMKTIARMLLAQKDKQRSTLPINVNNNVNFIYQFTQERKRTLLNAYGTRAFPKQDRKDSTNELHVSIEKRKPAISSETQHEITHRELRTTHRTVQTTHRSPQNTQRSLLEKNAFLSKRTKLKSHNYAAQNLFNKQILGTAETNGITRETLKELNKNNKKNLAKLKRISLYQLEPKLQIKNTLPTLTDLRKALLLHPFKIWKLKHKFSSMKDIRVHENELHEVIQNPWNQRLQRKLYNVLRGEDVYLDVFGGSNTVGAGPKKDEGDIEGRFSKVITHWWNKTITPITGSKLKLREIAMGGISSEFFQFCFGSYIHEKLDLVFIEMAVNDMRELPSNANRSLPLEQLTRQLLAYPTEPALVYINLFNGQHCNEGCTNIEDYGQDLLTDTYNITSLKWRNAVCFGNARNNLKCPCDFISSDKLHINQLGHAHISLLVINLFRKIVLDHISRVITNSRVTRWKKPTRVSRKNESMRVHRGITFSTRNQFPRGLLRRKIALPCPVFINKTTKIISEPLCWTNLTPNYHRINDVKNNLNVVRTKTKGFYLENAKIGGKCDKPPCRVDAYSSWAGKTLGANIRFSFTIPGGNYSLSAGGIQTRSVEIAIRTCRNCGAADMWLDSDYKSKKCINTKFHYKRTSTEIVALHVEPGNYSLNVKIVREGKVSIVAIMVGPSDGPY</sequence>
<dbReference type="AlphaFoldDB" id="A0A7D9KYM9"/>
<comment type="caution">
    <text evidence="1">The sequence shown here is derived from an EMBL/GenBank/DDBJ whole genome shotgun (WGS) entry which is preliminary data.</text>
</comment>
<reference evidence="1" key="1">
    <citation type="submission" date="2020-04" db="EMBL/GenBank/DDBJ databases">
        <authorList>
            <person name="Alioto T."/>
            <person name="Alioto T."/>
            <person name="Gomez Garrido J."/>
        </authorList>
    </citation>
    <scope>NUCLEOTIDE SEQUENCE</scope>
    <source>
        <strain evidence="1">A484AB</strain>
    </source>
</reference>